<dbReference type="Proteomes" id="UP000799754">
    <property type="component" value="Unassembled WGS sequence"/>
</dbReference>
<evidence type="ECO:0000313" key="1">
    <source>
        <dbReference type="EMBL" id="KAF2622204.1"/>
    </source>
</evidence>
<feature type="non-terminal residue" evidence="1">
    <location>
        <position position="1"/>
    </location>
</feature>
<keyword evidence="2" id="KW-1185">Reference proteome</keyword>
<protein>
    <submittedName>
        <fullName evidence="1">Uncharacterized protein</fullName>
    </submittedName>
</protein>
<organism evidence="1 2">
    <name type="scientific">Macroventuria anomochaeta</name>
    <dbReference type="NCBI Taxonomy" id="301207"/>
    <lineage>
        <taxon>Eukaryota</taxon>
        <taxon>Fungi</taxon>
        <taxon>Dikarya</taxon>
        <taxon>Ascomycota</taxon>
        <taxon>Pezizomycotina</taxon>
        <taxon>Dothideomycetes</taxon>
        <taxon>Pleosporomycetidae</taxon>
        <taxon>Pleosporales</taxon>
        <taxon>Pleosporineae</taxon>
        <taxon>Didymellaceae</taxon>
        <taxon>Macroventuria</taxon>
    </lineage>
</organism>
<comment type="caution">
    <text evidence="1">The sequence shown here is derived from an EMBL/GenBank/DDBJ whole genome shotgun (WGS) entry which is preliminary data.</text>
</comment>
<reference evidence="1" key="1">
    <citation type="journal article" date="2020" name="Stud. Mycol.">
        <title>101 Dothideomycetes genomes: a test case for predicting lifestyles and emergence of pathogens.</title>
        <authorList>
            <person name="Haridas S."/>
            <person name="Albert R."/>
            <person name="Binder M."/>
            <person name="Bloem J."/>
            <person name="Labutti K."/>
            <person name="Salamov A."/>
            <person name="Andreopoulos B."/>
            <person name="Baker S."/>
            <person name="Barry K."/>
            <person name="Bills G."/>
            <person name="Bluhm B."/>
            <person name="Cannon C."/>
            <person name="Castanera R."/>
            <person name="Culley D."/>
            <person name="Daum C."/>
            <person name="Ezra D."/>
            <person name="Gonzalez J."/>
            <person name="Henrissat B."/>
            <person name="Kuo A."/>
            <person name="Liang C."/>
            <person name="Lipzen A."/>
            <person name="Lutzoni F."/>
            <person name="Magnuson J."/>
            <person name="Mondo S."/>
            <person name="Nolan M."/>
            <person name="Ohm R."/>
            <person name="Pangilinan J."/>
            <person name="Park H.-J."/>
            <person name="Ramirez L."/>
            <person name="Alfaro M."/>
            <person name="Sun H."/>
            <person name="Tritt A."/>
            <person name="Yoshinaga Y."/>
            <person name="Zwiers L.-H."/>
            <person name="Turgeon B."/>
            <person name="Goodwin S."/>
            <person name="Spatafora J."/>
            <person name="Crous P."/>
            <person name="Grigoriev I."/>
        </authorList>
    </citation>
    <scope>NUCLEOTIDE SEQUENCE</scope>
    <source>
        <strain evidence="1">CBS 525.71</strain>
    </source>
</reference>
<name>A0ACB6RKB1_9PLEO</name>
<proteinExistence type="predicted"/>
<evidence type="ECO:0000313" key="2">
    <source>
        <dbReference type="Proteomes" id="UP000799754"/>
    </source>
</evidence>
<gene>
    <name evidence="1" type="ORF">BU25DRAFT_352942</name>
</gene>
<accession>A0ACB6RKB1</accession>
<sequence length="275" mass="30845">VYQETLNIGKGQIVYNGELEGITRAFEYAATVASPFQEIRIHADNQAAIYRLQTPSNKPGQAWQLRCIQAAQQIVSKGATVSIHWVPGHQDVHGNERADRLAKLAAKKRPSTYTTSLAMTGIKIKSMATLEWDKALRSYSIGAVNCNPFTYAAQYSWRIGKRLRIPPGTRRETASAFYQLKLGHGYNKAYLFRIGKTNHPFCSCGAKQTPEHLLLSCKWLNTDRKILQHSLGKVQLTLPLLLHTKQGVKATLDFISRTKVGTRRWHLGQSSEDQA</sequence>
<dbReference type="EMBL" id="MU006747">
    <property type="protein sequence ID" value="KAF2622204.1"/>
    <property type="molecule type" value="Genomic_DNA"/>
</dbReference>